<comment type="caution">
    <text evidence="1">The sequence shown here is derived from an EMBL/GenBank/DDBJ whole genome shotgun (WGS) entry which is preliminary data.</text>
</comment>
<accession>A0A0A2EYX0</accession>
<proteinExistence type="predicted"/>
<dbReference type="EMBL" id="JRAI01000079">
    <property type="protein sequence ID" value="KGN84123.1"/>
    <property type="molecule type" value="Genomic_DNA"/>
</dbReference>
<dbReference type="Proteomes" id="UP000030130">
    <property type="component" value="Unassembled WGS sequence"/>
</dbReference>
<evidence type="ECO:0000313" key="1">
    <source>
        <dbReference type="EMBL" id="KGN84123.1"/>
    </source>
</evidence>
<protein>
    <submittedName>
        <fullName evidence="1">Uncharacterized protein</fullName>
    </submittedName>
</protein>
<reference evidence="1 2" key="1">
    <citation type="submission" date="2014-08" db="EMBL/GenBank/DDBJ databases">
        <title>Porphyromonas gulae strain:COT-052_OH1451 Genome sequencing.</title>
        <authorList>
            <person name="Wallis C."/>
            <person name="Deusch O."/>
            <person name="O'Flynn C."/>
            <person name="Davis I."/>
            <person name="Jospin G."/>
            <person name="Darling A.E."/>
            <person name="Coil D.A."/>
            <person name="Alexiev A."/>
            <person name="Horsfall A."/>
            <person name="Kirkwood N."/>
            <person name="Harris S."/>
            <person name="Eisen J.A."/>
        </authorList>
    </citation>
    <scope>NUCLEOTIDE SEQUENCE [LARGE SCALE GENOMIC DNA]</scope>
    <source>
        <strain evidence="2">COT-052 OH1451</strain>
    </source>
</reference>
<evidence type="ECO:0000313" key="2">
    <source>
        <dbReference type="Proteomes" id="UP000030130"/>
    </source>
</evidence>
<dbReference type="AlphaFoldDB" id="A0A0A2EYX0"/>
<organism evidence="1 2">
    <name type="scientific">Porphyromonas gulae</name>
    <dbReference type="NCBI Taxonomy" id="111105"/>
    <lineage>
        <taxon>Bacteria</taxon>
        <taxon>Pseudomonadati</taxon>
        <taxon>Bacteroidota</taxon>
        <taxon>Bacteroidia</taxon>
        <taxon>Bacteroidales</taxon>
        <taxon>Porphyromonadaceae</taxon>
        <taxon>Porphyromonas</taxon>
    </lineage>
</organism>
<name>A0A0A2EYX0_9PORP</name>
<sequence>MQIGIDLKKEKLPLSELFREAASCGFISISIANGFSGFSEDLELSVRKSRANRINRQRKKYVVQQVCPYHMSKAVEERPKGFSVIV</sequence>
<gene>
    <name evidence="1" type="ORF">HR08_09670</name>
</gene>